<evidence type="ECO:0000313" key="2">
    <source>
        <dbReference type="Proteomes" id="UP001241110"/>
    </source>
</evidence>
<dbReference type="RefSeq" id="WP_313987552.1">
    <property type="nucleotide sequence ID" value="NZ_JASJOS010000019.1"/>
</dbReference>
<name>A0AAE3UAZ8_9BACT</name>
<dbReference type="EMBL" id="JASJOS010000019">
    <property type="protein sequence ID" value="MDJ1485252.1"/>
    <property type="molecule type" value="Genomic_DNA"/>
</dbReference>
<dbReference type="AlphaFoldDB" id="A0AAE3UAZ8"/>
<sequence>MTTEGIAQLTAADIRELIYGFESGTLPKEKWTHEAHLLMALWYLWSYSSDEAIPRICEGIQKYNIASGGQNTDTSGYHETLTLFWISVVARFLEKYILETSIEALANQLVEEKYPTSLPLNYYSREQVFSVQARKEWVEPDIKPLSE</sequence>
<protein>
    <submittedName>
        <fullName evidence="1">Uncharacterized protein</fullName>
    </submittedName>
</protein>
<dbReference type="Proteomes" id="UP001241110">
    <property type="component" value="Unassembled WGS sequence"/>
</dbReference>
<proteinExistence type="predicted"/>
<gene>
    <name evidence="1" type="ORF">QNI16_32475</name>
</gene>
<reference evidence="1" key="1">
    <citation type="submission" date="2023-05" db="EMBL/GenBank/DDBJ databases">
        <authorList>
            <person name="Zhang X."/>
        </authorList>
    </citation>
    <scope>NUCLEOTIDE SEQUENCE</scope>
    <source>
        <strain evidence="1">YF14B1</strain>
    </source>
</reference>
<organism evidence="1 2">
    <name type="scientific">Xanthocytophaga flava</name>
    <dbReference type="NCBI Taxonomy" id="3048013"/>
    <lineage>
        <taxon>Bacteria</taxon>
        <taxon>Pseudomonadati</taxon>
        <taxon>Bacteroidota</taxon>
        <taxon>Cytophagia</taxon>
        <taxon>Cytophagales</taxon>
        <taxon>Rhodocytophagaceae</taxon>
        <taxon>Xanthocytophaga</taxon>
    </lineage>
</organism>
<comment type="caution">
    <text evidence="1">The sequence shown here is derived from an EMBL/GenBank/DDBJ whole genome shotgun (WGS) entry which is preliminary data.</text>
</comment>
<accession>A0AAE3UAZ8</accession>
<evidence type="ECO:0000313" key="1">
    <source>
        <dbReference type="EMBL" id="MDJ1485252.1"/>
    </source>
</evidence>